<name>A0A8K0JHZ4_9TREE</name>
<keyword evidence="3" id="KW-1185">Reference proteome</keyword>
<dbReference type="EMBL" id="JABELV010000113">
    <property type="protein sequence ID" value="KAG7530605.1"/>
    <property type="molecule type" value="Genomic_DNA"/>
</dbReference>
<feature type="region of interest" description="Disordered" evidence="1">
    <location>
        <begin position="56"/>
        <end position="87"/>
    </location>
</feature>
<feature type="compositionally biased region" description="Polar residues" evidence="1">
    <location>
        <begin position="76"/>
        <end position="87"/>
    </location>
</feature>
<dbReference type="AlphaFoldDB" id="A0A8K0JHZ4"/>
<dbReference type="Proteomes" id="UP000812966">
    <property type="component" value="Unassembled WGS sequence"/>
</dbReference>
<protein>
    <submittedName>
        <fullName evidence="2">Uncharacterized protein</fullName>
    </submittedName>
</protein>
<comment type="caution">
    <text evidence="2">The sequence shown here is derived from an EMBL/GenBank/DDBJ whole genome shotgun (WGS) entry which is preliminary data.</text>
</comment>
<gene>
    <name evidence="2" type="ORF">FFLO_04907</name>
</gene>
<feature type="region of interest" description="Disordered" evidence="1">
    <location>
        <begin position="146"/>
        <end position="165"/>
    </location>
</feature>
<proteinExistence type="predicted"/>
<evidence type="ECO:0000313" key="3">
    <source>
        <dbReference type="Proteomes" id="UP000812966"/>
    </source>
</evidence>
<reference evidence="2" key="1">
    <citation type="submission" date="2020-04" db="EMBL/GenBank/DDBJ databases">
        <title>Analysis of mating type loci in Filobasidium floriforme.</title>
        <authorList>
            <person name="Nowrousian M."/>
        </authorList>
    </citation>
    <scope>NUCLEOTIDE SEQUENCE</scope>
    <source>
        <strain evidence="2">CBS 6242</strain>
    </source>
</reference>
<evidence type="ECO:0000256" key="1">
    <source>
        <dbReference type="SAM" id="MobiDB-lite"/>
    </source>
</evidence>
<sequence>MLGMQNWLLPRSVFPRSTCSSCPPWPISRSFISHLAMNAGLGELSNHPEGMQISDHLESRNDRKSRRGPNPRVTDKTTAFADNQTGTHGPQFGYRLVLVEEGNDVDFVSEQLNARGPISGDTAEMLVFPLNSMKDGLGEMIVLPERNRSGSRLESGTEPDNVDADDTDKRTIEYVLNSSLLDNDIHIDLPTFQPGTIAKKLQERCRTQQTSLLTLGSYMQKITYSGVSTSGENASRRILVIIRSRNSLEEVEDDILSWIIHWAPGSGEQGSGVCLIFEERGAGMVVFR</sequence>
<organism evidence="2 3">
    <name type="scientific">Filobasidium floriforme</name>
    <dbReference type="NCBI Taxonomy" id="5210"/>
    <lineage>
        <taxon>Eukaryota</taxon>
        <taxon>Fungi</taxon>
        <taxon>Dikarya</taxon>
        <taxon>Basidiomycota</taxon>
        <taxon>Agaricomycotina</taxon>
        <taxon>Tremellomycetes</taxon>
        <taxon>Filobasidiales</taxon>
        <taxon>Filobasidiaceae</taxon>
        <taxon>Filobasidium</taxon>
    </lineage>
</organism>
<accession>A0A8K0JHZ4</accession>
<evidence type="ECO:0000313" key="2">
    <source>
        <dbReference type="EMBL" id="KAG7530605.1"/>
    </source>
</evidence>